<dbReference type="AlphaFoldDB" id="A0AAW9RF71"/>
<dbReference type="RefSeq" id="WP_354695735.1">
    <property type="nucleotide sequence ID" value="NZ_JAZHOG010000008.1"/>
</dbReference>
<name>A0AAW9RF71_9GAMM</name>
<evidence type="ECO:0000313" key="1">
    <source>
        <dbReference type="EMBL" id="MEJ8568411.1"/>
    </source>
</evidence>
<organism evidence="1 2">
    <name type="scientific">Elongatibacter sediminis</name>
    <dbReference type="NCBI Taxonomy" id="3119006"/>
    <lineage>
        <taxon>Bacteria</taxon>
        <taxon>Pseudomonadati</taxon>
        <taxon>Pseudomonadota</taxon>
        <taxon>Gammaproteobacteria</taxon>
        <taxon>Chromatiales</taxon>
        <taxon>Wenzhouxiangellaceae</taxon>
        <taxon>Elongatibacter</taxon>
    </lineage>
</organism>
<proteinExistence type="predicted"/>
<accession>A0AAW9RF71</accession>
<gene>
    <name evidence="1" type="ORF">V3330_12315</name>
</gene>
<dbReference type="Proteomes" id="UP001359886">
    <property type="component" value="Unassembled WGS sequence"/>
</dbReference>
<dbReference type="EMBL" id="JAZHOG010000008">
    <property type="protein sequence ID" value="MEJ8568411.1"/>
    <property type="molecule type" value="Genomic_DNA"/>
</dbReference>
<keyword evidence="2" id="KW-1185">Reference proteome</keyword>
<protein>
    <submittedName>
        <fullName evidence="1">Uncharacterized protein</fullName>
    </submittedName>
</protein>
<sequence>MNAPESVNLLDRFVLKNLQITQLEARLQQTAKEAGKQEGKVELNLTPRTVQADAGDNLPAYQVGAQLVCDGGGAQGPGPRFTARVAFETIYQQVGGDPVDLAQFTAHHASLTRQLYPLLAQELRTLLLRLGLEKVHLPHDLAARAKPVEGESIQLSGALH</sequence>
<evidence type="ECO:0000313" key="2">
    <source>
        <dbReference type="Proteomes" id="UP001359886"/>
    </source>
</evidence>
<comment type="caution">
    <text evidence="1">The sequence shown here is derived from an EMBL/GenBank/DDBJ whole genome shotgun (WGS) entry which is preliminary data.</text>
</comment>
<reference evidence="1 2" key="1">
    <citation type="submission" date="2024-02" db="EMBL/GenBank/DDBJ databases">
        <title>A novel Wenzhouxiangellaceae bacterium, isolated from coastal sediments.</title>
        <authorList>
            <person name="Du Z.-J."/>
            <person name="Ye Y.-Q."/>
            <person name="Zhang X.-Y."/>
        </authorList>
    </citation>
    <scope>NUCLEOTIDE SEQUENCE [LARGE SCALE GENOMIC DNA]</scope>
    <source>
        <strain evidence="1 2">CH-27</strain>
    </source>
</reference>